<dbReference type="AlphaFoldDB" id="A0A5C6JK11"/>
<dbReference type="RefSeq" id="WP_146466548.1">
    <property type="nucleotide sequence ID" value="NZ_VOGW01000114.1"/>
</dbReference>
<dbReference type="EMBL" id="VOGW01000114">
    <property type="protein sequence ID" value="TWV41897.1"/>
    <property type="molecule type" value="Genomic_DNA"/>
</dbReference>
<comment type="caution">
    <text evidence="1">The sequence shown here is derived from an EMBL/GenBank/DDBJ whole genome shotgun (WGS) entry which is preliminary data.</text>
</comment>
<evidence type="ECO:0000313" key="1">
    <source>
        <dbReference type="EMBL" id="TWV41897.1"/>
    </source>
</evidence>
<reference evidence="1" key="1">
    <citation type="journal article" date="2019" name="Microbiol. Resour. Announc.">
        <title>Draft Genomic Sequences of Streptomyces misionensis and Streptomyces albidoflavus, bacteria applied for phytopathogen biocontrol.</title>
        <authorList>
            <person name="Pylro V."/>
            <person name="Dias A."/>
            <person name="Andreote F."/>
            <person name="Varani A."/>
            <person name="Andreote C."/>
            <person name="Bernardo E."/>
            <person name="Martins T."/>
        </authorList>
    </citation>
    <scope>NUCLEOTIDE SEQUENCE [LARGE SCALE GENOMIC DNA]</scope>
    <source>
        <strain evidence="1">66</strain>
    </source>
</reference>
<evidence type="ECO:0000313" key="2">
    <source>
        <dbReference type="Proteomes" id="UP000320481"/>
    </source>
</evidence>
<name>A0A5C6JK11_9ACTN</name>
<keyword evidence="2" id="KW-1185">Reference proteome</keyword>
<sequence>MQELRFDDDIRFTAVVNSGQTWLRRALGAHELSALGDARALIAVSAASNRSKAGQHPAMWLPSAAGCRCQ</sequence>
<accession>A0A5C6JK11</accession>
<dbReference type="Proteomes" id="UP000320481">
    <property type="component" value="Unassembled WGS sequence"/>
</dbReference>
<protein>
    <submittedName>
        <fullName evidence="1">Uncharacterized protein</fullName>
    </submittedName>
</protein>
<proteinExistence type="predicted"/>
<organism evidence="1 2">
    <name type="scientific">Streptomyces misionensis</name>
    <dbReference type="NCBI Taxonomy" id="67331"/>
    <lineage>
        <taxon>Bacteria</taxon>
        <taxon>Bacillati</taxon>
        <taxon>Actinomycetota</taxon>
        <taxon>Actinomycetes</taxon>
        <taxon>Kitasatosporales</taxon>
        <taxon>Streptomycetaceae</taxon>
        <taxon>Streptomyces</taxon>
    </lineage>
</organism>
<gene>
    <name evidence="1" type="ORF">FRZ03_20120</name>
</gene>